<evidence type="ECO:0000313" key="3">
    <source>
        <dbReference type="Proteomes" id="UP000704068"/>
    </source>
</evidence>
<accession>A0A929RUS8</accession>
<evidence type="ECO:0000313" key="2">
    <source>
        <dbReference type="EMBL" id="MBF0969632.1"/>
    </source>
</evidence>
<keyword evidence="1" id="KW-0732">Signal</keyword>
<sequence>MKLQTLLMGAAVLFVATACSKDEPEPKPNPKPDPDPEVPVQVKQMTVSATDYGTWTYVDLKSGKTETLGVKGPWVYKQQNNEGQMEEVYTKDMAENTEEPKELKEWQLAFHRFEPKTNMGEVVETTETELSKVTEVPTSGFEADKEIKEKIIVDAKNMMMGNIGYAKTAFVNLTLYKWLKRTPTGGMPPYDYSLSGKVYVLKCKDGQYYKLKFTDYMSKEGQKGVITFSYSPIKMKK</sequence>
<comment type="caution">
    <text evidence="2">The sequence shown here is derived from an EMBL/GenBank/DDBJ whole genome shotgun (WGS) entry which is preliminary data.</text>
</comment>
<feature type="chain" id="PRO_5036910099" evidence="1">
    <location>
        <begin position="21"/>
        <end position="237"/>
    </location>
</feature>
<reference evidence="2" key="1">
    <citation type="submission" date="2020-04" db="EMBL/GenBank/DDBJ databases">
        <title>Deep metagenomics examines the oral microbiome during advanced dental caries in children, revealing novel taxa and co-occurrences with host molecules.</title>
        <authorList>
            <person name="Baker J.L."/>
            <person name="Morton J.T."/>
            <person name="Dinis M."/>
            <person name="Alvarez R."/>
            <person name="Tran N.C."/>
            <person name="Knight R."/>
            <person name="Edlund A."/>
        </authorList>
    </citation>
    <scope>NUCLEOTIDE SEQUENCE</scope>
    <source>
        <strain evidence="2">JCVI_34_bin.1</strain>
    </source>
</reference>
<feature type="signal peptide" evidence="1">
    <location>
        <begin position="1"/>
        <end position="20"/>
    </location>
</feature>
<organism evidence="2 3">
    <name type="scientific">Alloprevotella tannerae</name>
    <dbReference type="NCBI Taxonomy" id="76122"/>
    <lineage>
        <taxon>Bacteria</taxon>
        <taxon>Pseudomonadati</taxon>
        <taxon>Bacteroidota</taxon>
        <taxon>Bacteroidia</taxon>
        <taxon>Bacteroidales</taxon>
        <taxon>Prevotellaceae</taxon>
        <taxon>Alloprevotella</taxon>
    </lineage>
</organism>
<dbReference type="RefSeq" id="WP_303762687.1">
    <property type="nucleotide sequence ID" value="NZ_JABZGR010000002.1"/>
</dbReference>
<dbReference type="EMBL" id="JABZGR010000002">
    <property type="protein sequence ID" value="MBF0969632.1"/>
    <property type="molecule type" value="Genomic_DNA"/>
</dbReference>
<evidence type="ECO:0000256" key="1">
    <source>
        <dbReference type="SAM" id="SignalP"/>
    </source>
</evidence>
<dbReference type="CDD" id="cd12105">
    <property type="entry name" value="HmuY"/>
    <property type="match status" value="1"/>
</dbReference>
<dbReference type="Proteomes" id="UP000704068">
    <property type="component" value="Unassembled WGS sequence"/>
</dbReference>
<gene>
    <name evidence="2" type="ORF">HXK21_01115</name>
</gene>
<dbReference type="PROSITE" id="PS51257">
    <property type="entry name" value="PROKAR_LIPOPROTEIN"/>
    <property type="match status" value="1"/>
</dbReference>
<dbReference type="InterPro" id="IPR025921">
    <property type="entry name" value="HmuY"/>
</dbReference>
<proteinExistence type="predicted"/>
<dbReference type="AlphaFoldDB" id="A0A929RUS8"/>
<dbReference type="Pfam" id="PF14064">
    <property type="entry name" value="HmuY"/>
    <property type="match status" value="1"/>
</dbReference>
<name>A0A929RUS8_9BACT</name>
<protein>
    <submittedName>
        <fullName evidence="2">HmuY family protein</fullName>
    </submittedName>
</protein>